<comment type="cofactor">
    <cofactor evidence="1 6">
        <name>heme</name>
        <dbReference type="ChEBI" id="CHEBI:30413"/>
    </cofactor>
</comment>
<dbReference type="PRINTS" id="PR00463">
    <property type="entry name" value="EP450I"/>
</dbReference>
<dbReference type="PANTHER" id="PTHR24305">
    <property type="entry name" value="CYTOCHROME P450"/>
    <property type="match status" value="1"/>
</dbReference>
<keyword evidence="7" id="KW-0560">Oxidoreductase</keyword>
<feature type="binding site" description="axial binding residue" evidence="6">
    <location>
        <position position="321"/>
    </location>
    <ligand>
        <name>heme</name>
        <dbReference type="ChEBI" id="CHEBI:30413"/>
    </ligand>
    <ligandPart>
        <name>Fe</name>
        <dbReference type="ChEBI" id="CHEBI:18248"/>
    </ligandPart>
</feature>
<keyword evidence="7" id="KW-0503">Monooxygenase</keyword>
<dbReference type="GO" id="GO:0016705">
    <property type="term" value="F:oxidoreductase activity, acting on paired donors, with incorporation or reduction of molecular oxygen"/>
    <property type="evidence" value="ECO:0007669"/>
    <property type="project" value="InterPro"/>
</dbReference>
<keyword evidence="4 6" id="KW-0479">Metal-binding</keyword>
<dbReference type="Proteomes" id="UP000277212">
    <property type="component" value="Unassembled WGS sequence"/>
</dbReference>
<organism evidence="8 9">
    <name type="scientific">Fusarium kuroshium</name>
    <dbReference type="NCBI Taxonomy" id="2010991"/>
    <lineage>
        <taxon>Eukaryota</taxon>
        <taxon>Fungi</taxon>
        <taxon>Dikarya</taxon>
        <taxon>Ascomycota</taxon>
        <taxon>Pezizomycotina</taxon>
        <taxon>Sordariomycetes</taxon>
        <taxon>Hypocreomycetidae</taxon>
        <taxon>Hypocreales</taxon>
        <taxon>Nectriaceae</taxon>
        <taxon>Fusarium</taxon>
        <taxon>Fusarium solani species complex</taxon>
    </lineage>
</organism>
<keyword evidence="9" id="KW-1185">Reference proteome</keyword>
<dbReference type="OrthoDB" id="3934656at2759"/>
<evidence type="ECO:0000256" key="3">
    <source>
        <dbReference type="ARBA" id="ARBA00022617"/>
    </source>
</evidence>
<reference evidence="8 9" key="1">
    <citation type="submission" date="2017-06" db="EMBL/GenBank/DDBJ databases">
        <title>Comparative genomic analysis of Ambrosia Fusariam Clade fungi.</title>
        <authorList>
            <person name="Stajich J.E."/>
            <person name="Carrillo J."/>
            <person name="Kijimoto T."/>
            <person name="Eskalen A."/>
            <person name="O'Donnell K."/>
            <person name="Kasson M."/>
        </authorList>
    </citation>
    <scope>NUCLEOTIDE SEQUENCE [LARGE SCALE GENOMIC DNA]</scope>
    <source>
        <strain evidence="8">UCR3666</strain>
    </source>
</reference>
<evidence type="ECO:0000256" key="5">
    <source>
        <dbReference type="ARBA" id="ARBA00023004"/>
    </source>
</evidence>
<name>A0A3M2REC7_9HYPO</name>
<dbReference type="InterPro" id="IPR001128">
    <property type="entry name" value="Cyt_P450"/>
</dbReference>
<dbReference type="InterPro" id="IPR017972">
    <property type="entry name" value="Cyt_P450_CS"/>
</dbReference>
<dbReference type="GO" id="GO:0004497">
    <property type="term" value="F:monooxygenase activity"/>
    <property type="evidence" value="ECO:0007669"/>
    <property type="project" value="UniProtKB-KW"/>
</dbReference>
<dbReference type="Pfam" id="PF00067">
    <property type="entry name" value="p450"/>
    <property type="match status" value="1"/>
</dbReference>
<dbReference type="PANTHER" id="PTHR24305:SF232">
    <property type="entry name" value="P450, PUTATIVE (EUROFUNG)-RELATED"/>
    <property type="match status" value="1"/>
</dbReference>
<evidence type="ECO:0000256" key="6">
    <source>
        <dbReference type="PIRSR" id="PIRSR602401-1"/>
    </source>
</evidence>
<evidence type="ECO:0000256" key="7">
    <source>
        <dbReference type="RuleBase" id="RU000461"/>
    </source>
</evidence>
<dbReference type="InterPro" id="IPR050121">
    <property type="entry name" value="Cytochrome_P450_monoxygenase"/>
</dbReference>
<dbReference type="AlphaFoldDB" id="A0A3M2REC7"/>
<evidence type="ECO:0000256" key="2">
    <source>
        <dbReference type="ARBA" id="ARBA00010617"/>
    </source>
</evidence>
<dbReference type="STRING" id="2010991.A0A3M2REC7"/>
<evidence type="ECO:0000256" key="1">
    <source>
        <dbReference type="ARBA" id="ARBA00001971"/>
    </source>
</evidence>
<evidence type="ECO:0000256" key="4">
    <source>
        <dbReference type="ARBA" id="ARBA00022723"/>
    </source>
</evidence>
<dbReference type="GO" id="GO:0005506">
    <property type="term" value="F:iron ion binding"/>
    <property type="evidence" value="ECO:0007669"/>
    <property type="project" value="InterPro"/>
</dbReference>
<dbReference type="InterPro" id="IPR036396">
    <property type="entry name" value="Cyt_P450_sf"/>
</dbReference>
<protein>
    <submittedName>
        <fullName evidence="8">Uncharacterized protein</fullName>
    </submittedName>
</protein>
<proteinExistence type="inferred from homology"/>
<keyword evidence="3 6" id="KW-0349">Heme</keyword>
<dbReference type="InterPro" id="IPR002401">
    <property type="entry name" value="Cyt_P450_E_grp-I"/>
</dbReference>
<accession>A0A3M2REC7</accession>
<keyword evidence="5 6" id="KW-0408">Iron</keyword>
<evidence type="ECO:0000313" key="8">
    <source>
        <dbReference type="EMBL" id="RMJ03494.1"/>
    </source>
</evidence>
<dbReference type="EMBL" id="NKUJ01000514">
    <property type="protein sequence ID" value="RMJ03494.1"/>
    <property type="molecule type" value="Genomic_DNA"/>
</dbReference>
<comment type="caution">
    <text evidence="8">The sequence shown here is derived from an EMBL/GenBank/DDBJ whole genome shotgun (WGS) entry which is preliminary data.</text>
</comment>
<dbReference type="SUPFAM" id="SSF48264">
    <property type="entry name" value="Cytochrome P450"/>
    <property type="match status" value="1"/>
</dbReference>
<dbReference type="Gene3D" id="1.10.630.10">
    <property type="entry name" value="Cytochrome P450"/>
    <property type="match status" value="1"/>
</dbReference>
<dbReference type="PROSITE" id="PS00086">
    <property type="entry name" value="CYTOCHROME_P450"/>
    <property type="match status" value="1"/>
</dbReference>
<evidence type="ECO:0000313" key="9">
    <source>
        <dbReference type="Proteomes" id="UP000277212"/>
    </source>
</evidence>
<dbReference type="PRINTS" id="PR00385">
    <property type="entry name" value="P450"/>
</dbReference>
<gene>
    <name evidence="8" type="ORF">CDV36_014980</name>
</gene>
<dbReference type="GO" id="GO:0020037">
    <property type="term" value="F:heme binding"/>
    <property type="evidence" value="ECO:0007669"/>
    <property type="project" value="InterPro"/>
</dbReference>
<comment type="similarity">
    <text evidence="2 7">Belongs to the cytochrome P450 family.</text>
</comment>
<sequence>MKRPIGKYYSSSSVLSVEPLINRVALDLCGYLDERFVKANKPCDLGAYIAYCAWDMVGAATFSENYGYMEKGCDFDGTIEIADRSLDYFVAVGQMPFLDRWLDKNPFVRIGPPNLGSATKIALDHIVARATGNDLNPETPDFLDRFFEAKQQHPDTVHDGTILNYVFINLIAGADTTAITIRAIIYFVLKHREVHRKLVEEILGADFGEVAQYSTARSLPYLEACIRETTRVHPGVAMNLERYVPDSGLTLPNDKFVPAGTKVGINPYVVHRNPSVWGEDVDDFRPERWLQQAGESEDAFAERLKLFNNSDLTFGGGSRICLGRHLGMLEVYKIIGTLFARYEIELIDQDEEWSLPVCNSTTRSQE</sequence>